<reference evidence="1" key="2">
    <citation type="submission" date="2020-11" db="EMBL/GenBank/DDBJ databases">
        <authorList>
            <person name="McCartney M.A."/>
            <person name="Auch B."/>
            <person name="Kono T."/>
            <person name="Mallez S."/>
            <person name="Becker A."/>
            <person name="Gohl D.M."/>
            <person name="Silverstein K.A.T."/>
            <person name="Koren S."/>
            <person name="Bechman K.B."/>
            <person name="Herman A."/>
            <person name="Abrahante J.E."/>
            <person name="Garbe J."/>
        </authorList>
    </citation>
    <scope>NUCLEOTIDE SEQUENCE</scope>
    <source>
        <strain evidence="1">Duluth1</strain>
        <tissue evidence="1">Whole animal</tissue>
    </source>
</reference>
<comment type="caution">
    <text evidence="1">The sequence shown here is derived from an EMBL/GenBank/DDBJ whole genome shotgun (WGS) entry which is preliminary data.</text>
</comment>
<sequence>MKTAFDAQHESESQAVDFFTNKTITKALKPKPKRSVPPFKITSNLMHETMSSNLQAQQTKLLSH</sequence>
<protein>
    <submittedName>
        <fullName evidence="1">Uncharacterized protein</fullName>
    </submittedName>
</protein>
<dbReference type="Proteomes" id="UP000828390">
    <property type="component" value="Unassembled WGS sequence"/>
</dbReference>
<keyword evidence="2" id="KW-1185">Reference proteome</keyword>
<accession>A0A9D3YAJ4</accession>
<reference evidence="1" key="1">
    <citation type="journal article" date="2019" name="bioRxiv">
        <title>The Genome of the Zebra Mussel, Dreissena polymorpha: A Resource for Invasive Species Research.</title>
        <authorList>
            <person name="McCartney M.A."/>
            <person name="Auch B."/>
            <person name="Kono T."/>
            <person name="Mallez S."/>
            <person name="Zhang Y."/>
            <person name="Obille A."/>
            <person name="Becker A."/>
            <person name="Abrahante J.E."/>
            <person name="Garbe J."/>
            <person name="Badalamenti J.P."/>
            <person name="Herman A."/>
            <person name="Mangelson H."/>
            <person name="Liachko I."/>
            <person name="Sullivan S."/>
            <person name="Sone E.D."/>
            <person name="Koren S."/>
            <person name="Silverstein K.A.T."/>
            <person name="Beckman K.B."/>
            <person name="Gohl D.M."/>
        </authorList>
    </citation>
    <scope>NUCLEOTIDE SEQUENCE</scope>
    <source>
        <strain evidence="1">Duluth1</strain>
        <tissue evidence="1">Whole animal</tissue>
    </source>
</reference>
<dbReference type="EMBL" id="JAIWYP010000016">
    <property type="protein sequence ID" value="KAH3696958.1"/>
    <property type="molecule type" value="Genomic_DNA"/>
</dbReference>
<organism evidence="1 2">
    <name type="scientific">Dreissena polymorpha</name>
    <name type="common">Zebra mussel</name>
    <name type="synonym">Mytilus polymorpha</name>
    <dbReference type="NCBI Taxonomy" id="45954"/>
    <lineage>
        <taxon>Eukaryota</taxon>
        <taxon>Metazoa</taxon>
        <taxon>Spiralia</taxon>
        <taxon>Lophotrochozoa</taxon>
        <taxon>Mollusca</taxon>
        <taxon>Bivalvia</taxon>
        <taxon>Autobranchia</taxon>
        <taxon>Heteroconchia</taxon>
        <taxon>Euheterodonta</taxon>
        <taxon>Imparidentia</taxon>
        <taxon>Neoheterodontei</taxon>
        <taxon>Myida</taxon>
        <taxon>Dreissenoidea</taxon>
        <taxon>Dreissenidae</taxon>
        <taxon>Dreissena</taxon>
    </lineage>
</organism>
<evidence type="ECO:0000313" key="2">
    <source>
        <dbReference type="Proteomes" id="UP000828390"/>
    </source>
</evidence>
<evidence type="ECO:0000313" key="1">
    <source>
        <dbReference type="EMBL" id="KAH3696958.1"/>
    </source>
</evidence>
<dbReference type="AlphaFoldDB" id="A0A9D3YAJ4"/>
<proteinExistence type="predicted"/>
<name>A0A9D3YAJ4_DREPO</name>
<gene>
    <name evidence="1" type="ORF">DPMN_084440</name>
</gene>